<keyword evidence="4" id="KW-1185">Reference proteome</keyword>
<dbReference type="Proteomes" id="UP000262172">
    <property type="component" value="Unassembled WGS sequence"/>
</dbReference>
<sequence>MITAQGREHRVQLEIAVQDAAGARTAFGAGADRVELCQALAETGGLTPSAGAVEAVLAVAGHADRVAVLVRPRPGGFVYDADEISVVTADVREVVRRGAGAVVIGALDAEGGIDVEALRRWADAAEGAEVVFHRAIDTLSTPEDAIDRLAELGVRRVLTSGGAARSIDGRGTIEALVRRSAGRVQIMPGGGVRAVDIPALVSAGAVAVHLSARRPSGDAAPSGPGGGAAGFDATDATIVAAARAAIDRVNAAP</sequence>
<dbReference type="Pfam" id="PF03932">
    <property type="entry name" value="CutC"/>
    <property type="match status" value="1"/>
</dbReference>
<dbReference type="RefSeq" id="WP_116242787.1">
    <property type="nucleotide sequence ID" value="NZ_QUAB01000045.1"/>
</dbReference>
<dbReference type="HAMAP" id="MF_00795">
    <property type="entry name" value="CutC"/>
    <property type="match status" value="1"/>
</dbReference>
<dbReference type="InterPro" id="IPR036822">
    <property type="entry name" value="CutC-like_dom_sf"/>
</dbReference>
<gene>
    <name evidence="2" type="primary">cutC</name>
    <name evidence="3" type="ORF">DY023_13155</name>
</gene>
<name>A0A371NT40_9MICO</name>
<protein>
    <recommendedName>
        <fullName evidence="2">PF03932 family protein CutC</fullName>
    </recommendedName>
</protein>
<dbReference type="SUPFAM" id="SSF110395">
    <property type="entry name" value="CutC-like"/>
    <property type="match status" value="1"/>
</dbReference>
<evidence type="ECO:0000256" key="1">
    <source>
        <dbReference type="ARBA" id="ARBA00007768"/>
    </source>
</evidence>
<organism evidence="3 4">
    <name type="scientific">Microbacterium bovistercoris</name>
    <dbReference type="NCBI Taxonomy" id="2293570"/>
    <lineage>
        <taxon>Bacteria</taxon>
        <taxon>Bacillati</taxon>
        <taxon>Actinomycetota</taxon>
        <taxon>Actinomycetes</taxon>
        <taxon>Micrococcales</taxon>
        <taxon>Microbacteriaceae</taxon>
        <taxon>Microbacterium</taxon>
    </lineage>
</organism>
<proteinExistence type="inferred from homology"/>
<dbReference type="OrthoDB" id="9815677at2"/>
<dbReference type="EMBL" id="QUAB01000045">
    <property type="protein sequence ID" value="REJ04849.1"/>
    <property type="molecule type" value="Genomic_DNA"/>
</dbReference>
<evidence type="ECO:0000256" key="2">
    <source>
        <dbReference type="HAMAP-Rule" id="MF_00795"/>
    </source>
</evidence>
<accession>A0A371NT40</accession>
<comment type="caution">
    <text evidence="2">Once thought to be involved in copper homeostasis, experiments in E.coli have shown this is not the case.</text>
</comment>
<dbReference type="PANTHER" id="PTHR12598:SF0">
    <property type="entry name" value="COPPER HOMEOSTASIS PROTEIN CUTC HOMOLOG"/>
    <property type="match status" value="1"/>
</dbReference>
<dbReference type="InterPro" id="IPR005627">
    <property type="entry name" value="CutC-like"/>
</dbReference>
<dbReference type="GO" id="GO:0005507">
    <property type="term" value="F:copper ion binding"/>
    <property type="evidence" value="ECO:0007669"/>
    <property type="project" value="TreeGrafter"/>
</dbReference>
<dbReference type="PANTHER" id="PTHR12598">
    <property type="entry name" value="COPPER HOMEOSTASIS PROTEIN CUTC"/>
    <property type="match status" value="1"/>
</dbReference>
<evidence type="ECO:0000313" key="4">
    <source>
        <dbReference type="Proteomes" id="UP000262172"/>
    </source>
</evidence>
<dbReference type="Gene3D" id="3.20.20.380">
    <property type="entry name" value="Copper homeostasis (CutC) domain"/>
    <property type="match status" value="1"/>
</dbReference>
<comment type="subcellular location">
    <subcellularLocation>
        <location evidence="2">Cytoplasm</location>
    </subcellularLocation>
</comment>
<dbReference type="GO" id="GO:0005737">
    <property type="term" value="C:cytoplasm"/>
    <property type="evidence" value="ECO:0007669"/>
    <property type="project" value="UniProtKB-SubCell"/>
</dbReference>
<keyword evidence="2" id="KW-0963">Cytoplasm</keyword>
<comment type="similarity">
    <text evidence="1 2">Belongs to the CutC family.</text>
</comment>
<comment type="caution">
    <text evidence="3">The sequence shown here is derived from an EMBL/GenBank/DDBJ whole genome shotgun (WGS) entry which is preliminary data.</text>
</comment>
<evidence type="ECO:0000313" key="3">
    <source>
        <dbReference type="EMBL" id="REJ04849.1"/>
    </source>
</evidence>
<reference evidence="3 4" key="1">
    <citation type="submission" date="2018-08" db="EMBL/GenBank/DDBJ databases">
        <title>Isolation, diversity and antifungal activity of Actinobacteria from cow dung.</title>
        <authorList>
            <person name="Ling L."/>
        </authorList>
    </citation>
    <scope>NUCLEOTIDE SEQUENCE [LARGE SCALE GENOMIC DNA]</scope>
    <source>
        <strain evidence="3 4">NEAU-LLE</strain>
    </source>
</reference>
<dbReference type="AlphaFoldDB" id="A0A371NT40"/>